<keyword evidence="10" id="KW-1185">Reference proteome</keyword>
<dbReference type="Gene3D" id="2.60.40.770">
    <property type="match status" value="1"/>
</dbReference>
<comment type="function">
    <text evidence="1">Catalyzes the intermembrane transfer of phosphatidylglycerol and phosphatidylinositol.</text>
</comment>
<dbReference type="GO" id="GO:0015918">
    <property type="term" value="P:sterol transport"/>
    <property type="evidence" value="ECO:0007669"/>
    <property type="project" value="InterPro"/>
</dbReference>
<protein>
    <recommendedName>
        <fullName evidence="8">MD-2-related lipid-recognition domain-containing protein</fullName>
    </recommendedName>
</protein>
<evidence type="ECO:0000256" key="6">
    <source>
        <dbReference type="ARBA" id="ARBA00023055"/>
    </source>
</evidence>
<dbReference type="AlphaFoldDB" id="A0A151ZG77"/>
<name>A0A151ZG77_TIELA</name>
<dbReference type="GO" id="GO:0032934">
    <property type="term" value="F:sterol binding"/>
    <property type="evidence" value="ECO:0007669"/>
    <property type="project" value="InterPro"/>
</dbReference>
<feature type="chain" id="PRO_5007593254" description="MD-2-related lipid-recognition domain-containing protein" evidence="7">
    <location>
        <begin position="24"/>
        <end position="150"/>
    </location>
</feature>
<dbReference type="SMART" id="SM00737">
    <property type="entry name" value="ML"/>
    <property type="match status" value="1"/>
</dbReference>
<comment type="caution">
    <text evidence="9">The sequence shown here is derived from an EMBL/GenBank/DDBJ whole genome shotgun (WGS) entry which is preliminary data.</text>
</comment>
<gene>
    <name evidence="9" type="ORF">DLAC_05581</name>
</gene>
<dbReference type="InterPro" id="IPR003172">
    <property type="entry name" value="ML_dom"/>
</dbReference>
<keyword evidence="5 7" id="KW-0732">Signal</keyword>
<dbReference type="EMBL" id="LODT01000028">
    <property type="protein sequence ID" value="KYQ92978.1"/>
    <property type="molecule type" value="Genomic_DNA"/>
</dbReference>
<dbReference type="PANTHER" id="PTHR11306">
    <property type="entry name" value="NIEMANN PICK TYPE C2 PROTEIN NPC2-RELATED"/>
    <property type="match status" value="1"/>
</dbReference>
<evidence type="ECO:0000313" key="9">
    <source>
        <dbReference type="EMBL" id="KYQ92978.1"/>
    </source>
</evidence>
<dbReference type="OMA" id="TCLTFNT"/>
<keyword evidence="6" id="KW-0445">Lipid transport</keyword>
<evidence type="ECO:0000256" key="7">
    <source>
        <dbReference type="SAM" id="SignalP"/>
    </source>
</evidence>
<dbReference type="InterPro" id="IPR039670">
    <property type="entry name" value="NPC2-like"/>
</dbReference>
<accession>A0A151ZG77</accession>
<evidence type="ECO:0000256" key="4">
    <source>
        <dbReference type="ARBA" id="ARBA00022448"/>
    </source>
</evidence>
<dbReference type="PANTHER" id="PTHR11306:SF0">
    <property type="entry name" value="PHOSPHATIDYLGLYCEROL_PHOSPHATIDYLINOSITOL TRANSFER PROTEIN"/>
    <property type="match status" value="1"/>
</dbReference>
<evidence type="ECO:0000256" key="3">
    <source>
        <dbReference type="ARBA" id="ARBA00011245"/>
    </source>
</evidence>
<evidence type="ECO:0000256" key="5">
    <source>
        <dbReference type="ARBA" id="ARBA00022729"/>
    </source>
</evidence>
<dbReference type="InParanoid" id="A0A151ZG77"/>
<dbReference type="Pfam" id="PF02221">
    <property type="entry name" value="E1_DerP2_DerF2"/>
    <property type="match status" value="1"/>
</dbReference>
<organism evidence="9 10">
    <name type="scientific">Tieghemostelium lacteum</name>
    <name type="common">Slime mold</name>
    <name type="synonym">Dictyostelium lacteum</name>
    <dbReference type="NCBI Taxonomy" id="361077"/>
    <lineage>
        <taxon>Eukaryota</taxon>
        <taxon>Amoebozoa</taxon>
        <taxon>Evosea</taxon>
        <taxon>Eumycetozoa</taxon>
        <taxon>Dictyostelia</taxon>
        <taxon>Dictyosteliales</taxon>
        <taxon>Raperosteliaceae</taxon>
        <taxon>Tieghemostelium</taxon>
    </lineage>
</organism>
<comment type="subunit">
    <text evidence="3">Monomer.</text>
</comment>
<feature type="signal peptide" evidence="7">
    <location>
        <begin position="1"/>
        <end position="23"/>
    </location>
</feature>
<evidence type="ECO:0000313" key="10">
    <source>
        <dbReference type="Proteomes" id="UP000076078"/>
    </source>
</evidence>
<comment type="similarity">
    <text evidence="2">Belongs to the NPC2 family.</text>
</comment>
<keyword evidence="4" id="KW-0813">Transport</keyword>
<evidence type="ECO:0000256" key="1">
    <source>
        <dbReference type="ARBA" id="ARBA00002053"/>
    </source>
</evidence>
<reference evidence="9 10" key="1">
    <citation type="submission" date="2015-12" db="EMBL/GenBank/DDBJ databases">
        <title>Dictyostelia acquired genes for synthesis and detection of signals that induce cell-type specialization by lateral gene transfer from prokaryotes.</title>
        <authorList>
            <person name="Gloeckner G."/>
            <person name="Schaap P."/>
        </authorList>
    </citation>
    <scope>NUCLEOTIDE SEQUENCE [LARGE SCALE GENOMIC DNA]</scope>
    <source>
        <strain evidence="9 10">TK</strain>
    </source>
</reference>
<dbReference type="SUPFAM" id="SSF81296">
    <property type="entry name" value="E set domains"/>
    <property type="match status" value="1"/>
</dbReference>
<evidence type="ECO:0000256" key="2">
    <source>
        <dbReference type="ARBA" id="ARBA00006370"/>
    </source>
</evidence>
<dbReference type="InterPro" id="IPR014756">
    <property type="entry name" value="Ig_E-set"/>
</dbReference>
<evidence type="ECO:0000259" key="8">
    <source>
        <dbReference type="SMART" id="SM00737"/>
    </source>
</evidence>
<feature type="domain" description="MD-2-related lipid-recognition" evidence="8">
    <location>
        <begin position="27"/>
        <end position="146"/>
    </location>
</feature>
<dbReference type="Proteomes" id="UP000076078">
    <property type="component" value="Unassembled WGS sequence"/>
</dbReference>
<dbReference type="OrthoDB" id="6409159at2759"/>
<proteinExistence type="inferred from homology"/>
<sequence>MKATTILIIALIASIFVINNTDGQQIWDFCTGNVNAVFDIEKLTVDPDPPVIGQSATVYLAGTLNEEVTGGTSSMAIQYFFGGSWRALPVFHGEVCKMTTCPVPAGPFLYNYTLDVPFITPQGQYKGVLQVFDQNNKNITCLTFNTTLSR</sequence>